<dbReference type="EMBL" id="JBBKTW010000015">
    <property type="protein sequence ID" value="MEN2991830.1"/>
    <property type="molecule type" value="Genomic_DNA"/>
</dbReference>
<protein>
    <submittedName>
        <fullName evidence="3">DUF4394 domain-containing protein</fullName>
    </submittedName>
</protein>
<keyword evidence="4" id="KW-1185">Reference proteome</keyword>
<feature type="chain" id="PRO_5045963546" evidence="1">
    <location>
        <begin position="29"/>
        <end position="264"/>
    </location>
</feature>
<keyword evidence="1" id="KW-0732">Signal</keyword>
<evidence type="ECO:0000313" key="3">
    <source>
        <dbReference type="EMBL" id="MEN2991830.1"/>
    </source>
</evidence>
<dbReference type="InterPro" id="IPR011044">
    <property type="entry name" value="Quino_amine_DH_bsu"/>
</dbReference>
<reference evidence="3 4" key="1">
    <citation type="submission" date="2024-03" db="EMBL/GenBank/DDBJ databases">
        <title>High-quality draft genome sequencing of Tistrella sp. BH-R2-4.</title>
        <authorList>
            <person name="Dong C."/>
        </authorList>
    </citation>
    <scope>NUCLEOTIDE SEQUENCE [LARGE SCALE GENOMIC DNA]</scope>
    <source>
        <strain evidence="3 4">BH-R2-4</strain>
    </source>
</reference>
<organism evidence="3 4">
    <name type="scientific">Tistrella arctica</name>
    <dbReference type="NCBI Taxonomy" id="3133430"/>
    <lineage>
        <taxon>Bacteria</taxon>
        <taxon>Pseudomonadati</taxon>
        <taxon>Pseudomonadota</taxon>
        <taxon>Alphaproteobacteria</taxon>
        <taxon>Geminicoccales</taxon>
        <taxon>Geminicoccaceae</taxon>
        <taxon>Tistrella</taxon>
    </lineage>
</organism>
<dbReference type="RefSeq" id="WP_345936087.1">
    <property type="nucleotide sequence ID" value="NZ_JBBKTV010000020.1"/>
</dbReference>
<dbReference type="SUPFAM" id="SSF50969">
    <property type="entry name" value="YVTN repeat-like/Quinoprotein amine dehydrogenase"/>
    <property type="match status" value="1"/>
</dbReference>
<evidence type="ECO:0000259" key="2">
    <source>
        <dbReference type="Pfam" id="PF14339"/>
    </source>
</evidence>
<evidence type="ECO:0000256" key="1">
    <source>
        <dbReference type="SAM" id="SignalP"/>
    </source>
</evidence>
<dbReference type="Pfam" id="PF14339">
    <property type="entry name" value="DUF4394"/>
    <property type="match status" value="1"/>
</dbReference>
<evidence type="ECO:0000313" key="4">
    <source>
        <dbReference type="Proteomes" id="UP001413721"/>
    </source>
</evidence>
<gene>
    <name evidence="3" type="ORF">WG926_26195</name>
</gene>
<accession>A0ABU9YSP2</accession>
<feature type="domain" description="DUF4394" evidence="2">
    <location>
        <begin position="40"/>
        <end position="261"/>
    </location>
</feature>
<proteinExistence type="predicted"/>
<comment type="caution">
    <text evidence="3">The sequence shown here is derived from an EMBL/GenBank/DDBJ whole genome shotgun (WGS) entry which is preliminary data.</text>
</comment>
<name>A0ABU9YSP2_9PROT</name>
<dbReference type="InterPro" id="IPR025507">
    <property type="entry name" value="DUF4394"/>
</dbReference>
<feature type="signal peptide" evidence="1">
    <location>
        <begin position="1"/>
        <end position="28"/>
    </location>
</feature>
<sequence>MTSTYRRLRNAALVTAATTMMAAMPAMAASLIGLAGDKTLVTIDPATRMVTATATVSGVPGLVGIDVRPADGMLWGLATDGRIVTVDPMTGMAMVKSTLSEKLTGVTGITVDFNPAADRLRVMTPDGTNLRVNVDDGKAVVDGGLKYSDMHKGEAPDIIAGAYTNSVNGRKAEATALYDIDATIGALIKQSPPNDGVLQAVGKLGLTVDRPMAFNIVADGMGGNTAWLVNGGRLYSVDLMTGKATSAGMINGAPAPITDIAWME</sequence>
<dbReference type="Proteomes" id="UP001413721">
    <property type="component" value="Unassembled WGS sequence"/>
</dbReference>